<dbReference type="Pfam" id="PF01048">
    <property type="entry name" value="PNP_UDP_1"/>
    <property type="match status" value="1"/>
</dbReference>
<dbReference type="SUPFAM" id="SSF48452">
    <property type="entry name" value="TPR-like"/>
    <property type="match status" value="3"/>
</dbReference>
<dbReference type="AlphaFoldDB" id="A0A319D8K8"/>
<feature type="domain" description="NB-ARC" evidence="1">
    <location>
        <begin position="311"/>
        <end position="462"/>
    </location>
</feature>
<dbReference type="InterPro" id="IPR002182">
    <property type="entry name" value="NB-ARC"/>
</dbReference>
<dbReference type="SUPFAM" id="SSF53167">
    <property type="entry name" value="Purine and uridine phosphorylases"/>
    <property type="match status" value="1"/>
</dbReference>
<dbReference type="SUPFAM" id="SSF52540">
    <property type="entry name" value="P-loop containing nucleoside triphosphate hydrolases"/>
    <property type="match status" value="1"/>
</dbReference>
<dbReference type="InterPro" id="IPR011990">
    <property type="entry name" value="TPR-like_helical_dom_sf"/>
</dbReference>
<dbReference type="NCBIfam" id="NF040586">
    <property type="entry name" value="FxSxx_TPR"/>
    <property type="match status" value="1"/>
</dbReference>
<evidence type="ECO:0000313" key="3">
    <source>
        <dbReference type="EMBL" id="PYH90847.1"/>
    </source>
</evidence>
<dbReference type="Proteomes" id="UP000247810">
    <property type="component" value="Unassembled WGS sequence"/>
</dbReference>
<gene>
    <name evidence="3" type="ORF">BO71DRAFT_421992</name>
</gene>
<dbReference type="VEuPathDB" id="FungiDB:BO71DRAFT_421992"/>
<proteinExistence type="predicted"/>
<dbReference type="InterPro" id="IPR027417">
    <property type="entry name" value="P-loop_NTPase"/>
</dbReference>
<dbReference type="EMBL" id="KZ825966">
    <property type="protein sequence ID" value="PYH90847.1"/>
    <property type="molecule type" value="Genomic_DNA"/>
</dbReference>
<accession>A0A319D8K8</accession>
<dbReference type="Pfam" id="PF00931">
    <property type="entry name" value="NB-ARC"/>
    <property type="match status" value="1"/>
</dbReference>
<dbReference type="Pfam" id="PF13424">
    <property type="entry name" value="TPR_12"/>
    <property type="match status" value="3"/>
</dbReference>
<dbReference type="Gene3D" id="3.40.50.300">
    <property type="entry name" value="P-loop containing nucleotide triphosphate hydrolases"/>
    <property type="match status" value="1"/>
</dbReference>
<sequence length="1033" mass="115752">MNANTWLSPGDYTVGWICALPIELAAAQAMLDETHQTIPLPPNDHNTYSLGRIGSHNVVMACLPNGEYGTASAAVVAMQMLSTFPSVHHGLMVDIGGGIPGDDADIRLGDIVVSQPTGSYGGVVQYDYGKALEGHFQRTGMLNRPPQSLLTALTKLQARHLRSGNNIPEILHQMYFLFPTYYSHMGSTNTCNQCDKSNAITRAPREVNAPVVHYGLIASGNWVVKDSKVRDRLQREFGAYCVDMEAAGLMNNFPCVVIRGICDYADSHKNKEWQGYAAAVAAAYAKELLSEIPRGIHLIPFHRNPRFIGREAELGTLKSKISTRGQSRKAALCGLGGVGKTQIALEVVYKVQENHPDCLIFWISSTSRSSVEQGFTTIAQALGLEETQADAKSFVKSYFSQEQRPWLLIIDNADDTEMWMQGQDSSPALKHFLPSSASGYILFTTRDKQLALRFASPDVFMVPDVDESAARDILKEHLLQKELIDDDDATSALLHQLTFLPLAIIQATAYINKTGIDIATYLSLRYPDIQNPVATTWLVSFHRIRQLNALAADYLSAMACMDHRNIPLSLLPRSTSLKKRIDAIGLLNAYSFINMQVRDTSLSLHRLVHLATRGWLKKENMLQEWIRRVADRFDETFPVDEIQNRKLWREYLPQFQALILNEEFLKIRHNYLSLNRRVQAYFYRDGRYAEAEVLLTDLLQRTKEELGDAHEETLDIIGDLVSVLVDQGRLHEAEQLEIRVKEGIEMIHGPQHPHTLKSMLKLAGILQSLGRFSMAEDLELQVLAIRHQLFGPEDPSTVASMQHLFMTYIFSKRWNEAGEIGVQLVASREKVLGPEHPNTVSSKCYLATAYHHQGQWAKSQALASEVLRISSRGVLSEHPDTMSHMVNLALLYHNQGRWKEAQEVDKQVVAMNEQTLGPDHPNTLRSMSVLALSYSSQGQWEDAAKLQTVLVEKSKQVLGPQHPETLITAGNLASIWKSMGRHDEAVVLMGECIRCSETLLGREHPHTLTFVETYTYWMTPAIPEIKGKSLFGK</sequence>
<dbReference type="PRINTS" id="PR00381">
    <property type="entry name" value="KINESINLIGHT"/>
</dbReference>
<keyword evidence="4" id="KW-1185">Reference proteome</keyword>
<evidence type="ECO:0000259" key="2">
    <source>
        <dbReference type="Pfam" id="PF01048"/>
    </source>
</evidence>
<evidence type="ECO:0000259" key="1">
    <source>
        <dbReference type="Pfam" id="PF00931"/>
    </source>
</evidence>
<dbReference type="InterPro" id="IPR000845">
    <property type="entry name" value="Nucleoside_phosphorylase_d"/>
</dbReference>
<reference evidence="3 4" key="1">
    <citation type="submission" date="2018-02" db="EMBL/GenBank/DDBJ databases">
        <title>The genomes of Aspergillus section Nigri reveals drivers in fungal speciation.</title>
        <authorList>
            <consortium name="DOE Joint Genome Institute"/>
            <person name="Vesth T.C."/>
            <person name="Nybo J."/>
            <person name="Theobald S."/>
            <person name="Brandl J."/>
            <person name="Frisvad J.C."/>
            <person name="Nielsen K.F."/>
            <person name="Lyhne E.K."/>
            <person name="Kogle M.E."/>
            <person name="Kuo A."/>
            <person name="Riley R."/>
            <person name="Clum A."/>
            <person name="Nolan M."/>
            <person name="Lipzen A."/>
            <person name="Salamov A."/>
            <person name="Henrissat B."/>
            <person name="Wiebenga A."/>
            <person name="De vries R.P."/>
            <person name="Grigoriev I.V."/>
            <person name="Mortensen U.H."/>
            <person name="Andersen M.R."/>
            <person name="Baker S.E."/>
        </authorList>
    </citation>
    <scope>NUCLEOTIDE SEQUENCE [LARGE SCALE GENOMIC DNA]</scope>
    <source>
        <strain evidence="3 4">CBS 707.79</strain>
    </source>
</reference>
<dbReference type="Gene3D" id="1.25.40.10">
    <property type="entry name" value="Tetratricopeptide repeat domain"/>
    <property type="match status" value="2"/>
</dbReference>
<feature type="domain" description="Nucleoside phosphorylase" evidence="2">
    <location>
        <begin position="14"/>
        <end position="277"/>
    </location>
</feature>
<name>A0A319D8K8_9EURO</name>
<dbReference type="STRING" id="1448320.A0A319D8K8"/>
<dbReference type="GO" id="GO:0003824">
    <property type="term" value="F:catalytic activity"/>
    <property type="evidence" value="ECO:0007669"/>
    <property type="project" value="InterPro"/>
</dbReference>
<dbReference type="OrthoDB" id="5986190at2759"/>
<dbReference type="InterPro" id="IPR053137">
    <property type="entry name" value="NLR-like"/>
</dbReference>
<dbReference type="InterPro" id="IPR035994">
    <property type="entry name" value="Nucleoside_phosphorylase_sf"/>
</dbReference>
<dbReference type="GO" id="GO:0043531">
    <property type="term" value="F:ADP binding"/>
    <property type="evidence" value="ECO:0007669"/>
    <property type="project" value="InterPro"/>
</dbReference>
<dbReference type="Pfam" id="PF13374">
    <property type="entry name" value="TPR_10"/>
    <property type="match status" value="2"/>
</dbReference>
<dbReference type="Gene3D" id="3.40.50.1580">
    <property type="entry name" value="Nucleoside phosphorylase domain"/>
    <property type="match status" value="1"/>
</dbReference>
<dbReference type="PANTHER" id="PTHR46082:SF11">
    <property type="entry name" value="AAA+ ATPASE DOMAIN-CONTAINING PROTEIN-RELATED"/>
    <property type="match status" value="1"/>
</dbReference>
<organism evidence="3 4">
    <name type="scientific">Aspergillus ellipticus CBS 707.79</name>
    <dbReference type="NCBI Taxonomy" id="1448320"/>
    <lineage>
        <taxon>Eukaryota</taxon>
        <taxon>Fungi</taxon>
        <taxon>Dikarya</taxon>
        <taxon>Ascomycota</taxon>
        <taxon>Pezizomycotina</taxon>
        <taxon>Eurotiomycetes</taxon>
        <taxon>Eurotiomycetidae</taxon>
        <taxon>Eurotiales</taxon>
        <taxon>Aspergillaceae</taxon>
        <taxon>Aspergillus</taxon>
        <taxon>Aspergillus subgen. Circumdati</taxon>
    </lineage>
</organism>
<dbReference type="GO" id="GO:0009116">
    <property type="term" value="P:nucleoside metabolic process"/>
    <property type="evidence" value="ECO:0007669"/>
    <property type="project" value="InterPro"/>
</dbReference>
<evidence type="ECO:0000313" key="4">
    <source>
        <dbReference type="Proteomes" id="UP000247810"/>
    </source>
</evidence>
<dbReference type="PANTHER" id="PTHR46082">
    <property type="entry name" value="ATP/GTP-BINDING PROTEIN-RELATED"/>
    <property type="match status" value="1"/>
</dbReference>
<protein>
    <submittedName>
        <fullName evidence="3">Kinesin</fullName>
    </submittedName>
</protein>
<dbReference type="CDD" id="cd09008">
    <property type="entry name" value="MTAN"/>
    <property type="match status" value="1"/>
</dbReference>